<dbReference type="SMART" id="SM00644">
    <property type="entry name" value="Ami_2"/>
    <property type="match status" value="1"/>
</dbReference>
<evidence type="ECO:0000256" key="6">
    <source>
        <dbReference type="SAM" id="MobiDB-lite"/>
    </source>
</evidence>
<dbReference type="Gene3D" id="3.40.80.10">
    <property type="entry name" value="Peptidoglycan recognition protein-like"/>
    <property type="match status" value="1"/>
</dbReference>
<comment type="catalytic activity">
    <reaction evidence="1">
        <text>Hydrolyzes the link between N-acetylmuramoyl residues and L-amino acid residues in certain cell-wall glycopeptides.</text>
        <dbReference type="EC" id="3.5.1.28"/>
    </reaction>
</comment>
<dbReference type="Pfam" id="PF01471">
    <property type="entry name" value="PG_binding_1"/>
    <property type="match status" value="1"/>
</dbReference>
<dbReference type="Gene3D" id="1.10.101.10">
    <property type="entry name" value="PGBD-like superfamily/PGBD"/>
    <property type="match status" value="1"/>
</dbReference>
<dbReference type="GO" id="GO:0009253">
    <property type="term" value="P:peptidoglycan catabolic process"/>
    <property type="evidence" value="ECO:0007669"/>
    <property type="project" value="InterPro"/>
</dbReference>
<dbReference type="SUPFAM" id="SSF55846">
    <property type="entry name" value="N-acetylmuramoyl-L-alanine amidase-like"/>
    <property type="match status" value="1"/>
</dbReference>
<dbReference type="SUPFAM" id="SSF47090">
    <property type="entry name" value="PGBD-like"/>
    <property type="match status" value="1"/>
</dbReference>
<feature type="region of interest" description="Disordered" evidence="6">
    <location>
        <begin position="1"/>
        <end position="21"/>
    </location>
</feature>
<comment type="similarity">
    <text evidence="2">Belongs to the N-acetylmuramoyl-L-alanine amidase 2 family.</text>
</comment>
<dbReference type="InterPro" id="IPR002477">
    <property type="entry name" value="Peptidoglycan-bd-like"/>
</dbReference>
<dbReference type="InterPro" id="IPR036365">
    <property type="entry name" value="PGBD-like_sf"/>
</dbReference>
<dbReference type="GO" id="GO:0019867">
    <property type="term" value="C:outer membrane"/>
    <property type="evidence" value="ECO:0007669"/>
    <property type="project" value="TreeGrafter"/>
</dbReference>
<evidence type="ECO:0000313" key="8">
    <source>
        <dbReference type="EMBL" id="RVU19692.1"/>
    </source>
</evidence>
<dbReference type="GO" id="GO:0071555">
    <property type="term" value="P:cell wall organization"/>
    <property type="evidence" value="ECO:0007669"/>
    <property type="project" value="UniProtKB-KW"/>
</dbReference>
<dbReference type="Pfam" id="PF01510">
    <property type="entry name" value="Amidase_2"/>
    <property type="match status" value="1"/>
</dbReference>
<dbReference type="InterPro" id="IPR002502">
    <property type="entry name" value="Amidase_domain"/>
</dbReference>
<keyword evidence="5" id="KW-0961">Cell wall biogenesis/degradation</keyword>
<name>A0A3S2XPD0_9HYPH</name>
<organism evidence="8 9">
    <name type="scientific">Methylobacterium oryzihabitans</name>
    <dbReference type="NCBI Taxonomy" id="2499852"/>
    <lineage>
        <taxon>Bacteria</taxon>
        <taxon>Pseudomonadati</taxon>
        <taxon>Pseudomonadota</taxon>
        <taxon>Alphaproteobacteria</taxon>
        <taxon>Hyphomicrobiales</taxon>
        <taxon>Methylobacteriaceae</taxon>
        <taxon>Methylobacterium</taxon>
    </lineage>
</organism>
<dbReference type="GO" id="GO:0009254">
    <property type="term" value="P:peptidoglycan turnover"/>
    <property type="evidence" value="ECO:0007669"/>
    <property type="project" value="TreeGrafter"/>
</dbReference>
<proteinExistence type="inferred from homology"/>
<dbReference type="InterPro" id="IPR036366">
    <property type="entry name" value="PGBDSf"/>
</dbReference>
<evidence type="ECO:0000256" key="5">
    <source>
        <dbReference type="ARBA" id="ARBA00023316"/>
    </source>
</evidence>
<dbReference type="InterPro" id="IPR036505">
    <property type="entry name" value="Amidase/PGRP_sf"/>
</dbReference>
<comment type="caution">
    <text evidence="8">The sequence shown here is derived from an EMBL/GenBank/DDBJ whole genome shotgun (WGS) entry which is preliminary data.</text>
</comment>
<evidence type="ECO:0000256" key="4">
    <source>
        <dbReference type="ARBA" id="ARBA00022801"/>
    </source>
</evidence>
<accession>A0A3S2XPD0</accession>
<dbReference type="Proteomes" id="UP000286997">
    <property type="component" value="Unassembled WGS sequence"/>
</dbReference>
<evidence type="ECO:0000313" key="9">
    <source>
        <dbReference type="Proteomes" id="UP000286997"/>
    </source>
</evidence>
<dbReference type="CDD" id="cd06583">
    <property type="entry name" value="PGRP"/>
    <property type="match status" value="1"/>
</dbReference>
<dbReference type="InterPro" id="IPR051206">
    <property type="entry name" value="NAMLAA_amidase_2"/>
</dbReference>
<dbReference type="PANTHER" id="PTHR30417">
    <property type="entry name" value="N-ACETYLMURAMOYL-L-ALANINE AMIDASE AMID"/>
    <property type="match status" value="1"/>
</dbReference>
<reference evidence="8 9" key="1">
    <citation type="submission" date="2019-01" db="EMBL/GenBank/DDBJ databases">
        <authorList>
            <person name="Chen W.-M."/>
        </authorList>
    </citation>
    <scope>NUCLEOTIDE SEQUENCE [LARGE SCALE GENOMIC DNA]</scope>
    <source>
        <strain evidence="8 9">TER-1</strain>
    </source>
</reference>
<dbReference type="OrthoDB" id="9794842at2"/>
<keyword evidence="9" id="KW-1185">Reference proteome</keyword>
<protein>
    <recommendedName>
        <fullName evidence="3">N-acetylmuramoyl-L-alanine amidase</fullName>
        <ecNumber evidence="3">3.5.1.28</ecNumber>
    </recommendedName>
</protein>
<gene>
    <name evidence="8" type="ORF">EOE48_06985</name>
</gene>
<dbReference type="AlphaFoldDB" id="A0A3S2XPD0"/>
<sequence length="249" mass="27450">MKPTPESPVATQVVPSPNHGERRLPVDMLILHYTGMDSASEALLRLANPVTELSAHYFVFADGRVVQMVPEARRAHHAGVSAWEGERDVNSRSLGIEIDHPGHAGGLPPYPEAQREAVTALCRDLVGRWRIRPDRVLGHSDVAPERKDDPGETFFWEALHRAGIGHWVKPAPIRDGRFFARGDAGQPIEALQAMFALYGYDQPVTGTFDDRTAAVVTAFQRHFRPERVDGVADASTITTLRDLLATKPA</sequence>
<evidence type="ECO:0000259" key="7">
    <source>
        <dbReference type="SMART" id="SM00644"/>
    </source>
</evidence>
<dbReference type="PANTHER" id="PTHR30417:SF1">
    <property type="entry name" value="N-ACETYLMURAMOYL-L-ALANINE AMIDASE AMID"/>
    <property type="match status" value="1"/>
</dbReference>
<dbReference type="EMBL" id="SACP01000005">
    <property type="protein sequence ID" value="RVU19692.1"/>
    <property type="molecule type" value="Genomic_DNA"/>
</dbReference>
<evidence type="ECO:0000256" key="1">
    <source>
        <dbReference type="ARBA" id="ARBA00001561"/>
    </source>
</evidence>
<dbReference type="EC" id="3.5.1.28" evidence="3"/>
<evidence type="ECO:0000256" key="3">
    <source>
        <dbReference type="ARBA" id="ARBA00011901"/>
    </source>
</evidence>
<evidence type="ECO:0000256" key="2">
    <source>
        <dbReference type="ARBA" id="ARBA00007553"/>
    </source>
</evidence>
<keyword evidence="4" id="KW-0378">Hydrolase</keyword>
<dbReference type="GO" id="GO:0008745">
    <property type="term" value="F:N-acetylmuramoyl-L-alanine amidase activity"/>
    <property type="evidence" value="ECO:0007669"/>
    <property type="project" value="UniProtKB-EC"/>
</dbReference>
<dbReference type="RefSeq" id="WP_127728075.1">
    <property type="nucleotide sequence ID" value="NZ_SACP01000005.1"/>
</dbReference>
<feature type="domain" description="N-acetylmuramoyl-L-alanine amidase" evidence="7">
    <location>
        <begin position="16"/>
        <end position="151"/>
    </location>
</feature>